<feature type="transmembrane region" description="Helical" evidence="5">
    <location>
        <begin position="109"/>
        <end position="130"/>
    </location>
</feature>
<reference evidence="7" key="1">
    <citation type="submission" date="2020-09" db="EMBL/GenBank/DDBJ databases">
        <title>Secondary metabolite and genome analysis of marine Streptomyces chumphonensis KK1-2T.</title>
        <authorList>
            <person name="Phongsopitanun W."/>
            <person name="Kanchanasin P."/>
            <person name="Pittayakhajonwut P."/>
            <person name="Suwanborirux K."/>
            <person name="Tanasupawat S."/>
        </authorList>
    </citation>
    <scope>NUCLEOTIDE SEQUENCE</scope>
    <source>
        <strain evidence="7">KK1-2</strain>
    </source>
</reference>
<keyword evidence="3 5" id="KW-1133">Transmembrane helix</keyword>
<gene>
    <name evidence="7" type="ORF">IF129_22260</name>
</gene>
<dbReference type="GO" id="GO:0030416">
    <property type="term" value="P:methylamine metabolic process"/>
    <property type="evidence" value="ECO:0007669"/>
    <property type="project" value="InterPro"/>
</dbReference>
<evidence type="ECO:0000313" key="8">
    <source>
        <dbReference type="Proteomes" id="UP000632289"/>
    </source>
</evidence>
<comment type="subcellular location">
    <subcellularLocation>
        <location evidence="1">Membrane</location>
        <topology evidence="1">Multi-pass membrane protein</topology>
    </subcellularLocation>
</comment>
<evidence type="ECO:0000313" key="7">
    <source>
        <dbReference type="EMBL" id="MBD3934274.1"/>
    </source>
</evidence>
<comment type="caution">
    <text evidence="7">The sequence shown here is derived from an EMBL/GenBank/DDBJ whole genome shotgun (WGS) entry which is preliminary data.</text>
</comment>
<feature type="transmembrane region" description="Helical" evidence="5">
    <location>
        <begin position="40"/>
        <end position="59"/>
    </location>
</feature>
<sequence length="149" mass="15753">MVLRLVLGTVFTAMAVGQLASFGAMPEILAAYEVVEGGAATALAVTLIAGELLCGLWFLLRPRSSARTPVWVYTGVSLLWAGLAVQGFLRGLTVENCGCFGTYLTQSLGWPVLVQDGLLLVYAGVLLRGVRRQGSAPRTHSSDTKVDSP</sequence>
<evidence type="ECO:0000256" key="1">
    <source>
        <dbReference type="ARBA" id="ARBA00004141"/>
    </source>
</evidence>
<dbReference type="GO" id="GO:0016020">
    <property type="term" value="C:membrane"/>
    <property type="evidence" value="ECO:0007669"/>
    <property type="project" value="UniProtKB-SubCell"/>
</dbReference>
<name>A0A927IF12_9ACTN</name>
<feature type="domain" description="Methylamine utilisation protein MauE" evidence="6">
    <location>
        <begin position="2"/>
        <end position="127"/>
    </location>
</feature>
<evidence type="ECO:0000256" key="2">
    <source>
        <dbReference type="ARBA" id="ARBA00022692"/>
    </source>
</evidence>
<dbReference type="InterPro" id="IPR009908">
    <property type="entry name" value="Methylamine_util_MauE"/>
</dbReference>
<protein>
    <recommendedName>
        <fullName evidence="6">Methylamine utilisation protein MauE domain-containing protein</fullName>
    </recommendedName>
</protein>
<keyword evidence="2 5" id="KW-0812">Transmembrane</keyword>
<proteinExistence type="predicted"/>
<dbReference type="EMBL" id="JACXYU010000015">
    <property type="protein sequence ID" value="MBD3934274.1"/>
    <property type="molecule type" value="Genomic_DNA"/>
</dbReference>
<dbReference type="Proteomes" id="UP000632289">
    <property type="component" value="Unassembled WGS sequence"/>
</dbReference>
<organism evidence="7 8">
    <name type="scientific">Streptomyces chumphonensis</name>
    <dbReference type="NCBI Taxonomy" id="1214925"/>
    <lineage>
        <taxon>Bacteria</taxon>
        <taxon>Bacillati</taxon>
        <taxon>Actinomycetota</taxon>
        <taxon>Actinomycetes</taxon>
        <taxon>Kitasatosporales</taxon>
        <taxon>Streptomycetaceae</taxon>
        <taxon>Streptomyces</taxon>
    </lineage>
</organism>
<evidence type="ECO:0000256" key="3">
    <source>
        <dbReference type="ARBA" id="ARBA00022989"/>
    </source>
</evidence>
<evidence type="ECO:0000256" key="4">
    <source>
        <dbReference type="ARBA" id="ARBA00023136"/>
    </source>
</evidence>
<keyword evidence="4 5" id="KW-0472">Membrane</keyword>
<accession>A0A927IF12</accession>
<feature type="transmembrane region" description="Helical" evidence="5">
    <location>
        <begin position="71"/>
        <end position="89"/>
    </location>
</feature>
<dbReference type="AlphaFoldDB" id="A0A927IF12"/>
<dbReference type="RefSeq" id="WP_191211573.1">
    <property type="nucleotide sequence ID" value="NZ_BAABKL010000002.1"/>
</dbReference>
<keyword evidence="8" id="KW-1185">Reference proteome</keyword>
<dbReference type="Pfam" id="PF07291">
    <property type="entry name" value="MauE"/>
    <property type="match status" value="1"/>
</dbReference>
<evidence type="ECO:0000256" key="5">
    <source>
        <dbReference type="SAM" id="Phobius"/>
    </source>
</evidence>
<evidence type="ECO:0000259" key="6">
    <source>
        <dbReference type="Pfam" id="PF07291"/>
    </source>
</evidence>